<sequence length="168" mass="17407">MGCFFCSCAIACSRAWPPRISLSATRSRSPLFASARPATALVARAIALLSFACFSSRLISATRRYVIFFLLAAFFFSATTVFFFSVTVAFFSTATAFFAAAASATKRLARTFFTCVIRDAAGVVLSGSGAGVAVAGSDAEVVVDGSGAGVASLAPYIHLVLSAQPLSL</sequence>
<keyword evidence="1" id="KW-0812">Transmembrane</keyword>
<accession>A0A8S9UCC7</accession>
<dbReference type="AlphaFoldDB" id="A0A8S9UCC7"/>
<feature type="transmembrane region" description="Helical" evidence="1">
    <location>
        <begin position="31"/>
        <end position="54"/>
    </location>
</feature>
<comment type="caution">
    <text evidence="2">The sequence shown here is derived from an EMBL/GenBank/DDBJ whole genome shotgun (WGS) entry which is preliminary data.</text>
</comment>
<reference evidence="2" key="1">
    <citation type="submission" date="2020-03" db="EMBL/GenBank/DDBJ databases">
        <title>Hybrid Assembly of Korean Phytophthora infestans isolates.</title>
        <authorList>
            <person name="Prokchorchik M."/>
            <person name="Lee Y."/>
            <person name="Seo J."/>
            <person name="Cho J.-H."/>
            <person name="Park Y.-E."/>
            <person name="Jang D.-C."/>
            <person name="Im J.-S."/>
            <person name="Choi J.-G."/>
            <person name="Park H.-J."/>
            <person name="Lee G.-B."/>
            <person name="Lee Y.-G."/>
            <person name="Hong S.-Y."/>
            <person name="Cho K."/>
            <person name="Sohn K.H."/>
        </authorList>
    </citation>
    <scope>NUCLEOTIDE SEQUENCE</scope>
    <source>
        <strain evidence="2">KR_2_A2</strain>
    </source>
</reference>
<evidence type="ECO:0008006" key="4">
    <source>
        <dbReference type="Google" id="ProtNLM"/>
    </source>
</evidence>
<evidence type="ECO:0000256" key="1">
    <source>
        <dbReference type="SAM" id="Phobius"/>
    </source>
</evidence>
<keyword evidence="1" id="KW-0472">Membrane</keyword>
<dbReference type="Proteomes" id="UP000704712">
    <property type="component" value="Unassembled WGS sequence"/>
</dbReference>
<proteinExistence type="predicted"/>
<feature type="transmembrane region" description="Helical" evidence="1">
    <location>
        <begin position="66"/>
        <end position="91"/>
    </location>
</feature>
<keyword evidence="1" id="KW-1133">Transmembrane helix</keyword>
<organism evidence="2 3">
    <name type="scientific">Phytophthora infestans</name>
    <name type="common">Potato late blight agent</name>
    <name type="synonym">Botrytis infestans</name>
    <dbReference type="NCBI Taxonomy" id="4787"/>
    <lineage>
        <taxon>Eukaryota</taxon>
        <taxon>Sar</taxon>
        <taxon>Stramenopiles</taxon>
        <taxon>Oomycota</taxon>
        <taxon>Peronosporomycetes</taxon>
        <taxon>Peronosporales</taxon>
        <taxon>Peronosporaceae</taxon>
        <taxon>Phytophthora</taxon>
    </lineage>
</organism>
<protein>
    <recommendedName>
        <fullName evidence="4">Transmembrane protein</fullName>
    </recommendedName>
</protein>
<evidence type="ECO:0000313" key="3">
    <source>
        <dbReference type="Proteomes" id="UP000704712"/>
    </source>
</evidence>
<gene>
    <name evidence="2" type="ORF">GN958_ATG12460</name>
</gene>
<evidence type="ECO:0000313" key="2">
    <source>
        <dbReference type="EMBL" id="KAF4138306.1"/>
    </source>
</evidence>
<dbReference type="EMBL" id="JAACNO010001686">
    <property type="protein sequence ID" value="KAF4138306.1"/>
    <property type="molecule type" value="Genomic_DNA"/>
</dbReference>
<name>A0A8S9UCC7_PHYIN</name>